<reference evidence="3" key="2">
    <citation type="submission" date="2025-09" db="UniProtKB">
        <authorList>
            <consortium name="Ensembl"/>
        </authorList>
    </citation>
    <scope>IDENTIFICATION</scope>
    <source>
        <strain evidence="3">Glennie</strain>
    </source>
</reference>
<dbReference type="InParanoid" id="F6ZHJ5"/>
<dbReference type="InterPro" id="IPR044926">
    <property type="entry name" value="RGS_subdomain_2"/>
</dbReference>
<dbReference type="GO" id="GO:0005737">
    <property type="term" value="C:cytoplasm"/>
    <property type="evidence" value="ECO:0007669"/>
    <property type="project" value="Ensembl"/>
</dbReference>
<dbReference type="InterPro" id="IPR024066">
    <property type="entry name" value="RGS_subdom1/3"/>
</dbReference>
<dbReference type="PRINTS" id="PR01301">
    <property type="entry name" value="RGSPROTEIN"/>
</dbReference>
<proteinExistence type="predicted"/>
<evidence type="ECO:0000313" key="3">
    <source>
        <dbReference type="Ensembl" id="ENSOANP00000004691.1"/>
    </source>
</evidence>
<dbReference type="Gene3D" id="1.10.167.10">
    <property type="entry name" value="Regulator of G-protein Signalling 4, domain 2"/>
    <property type="match status" value="1"/>
</dbReference>
<dbReference type="PANTHER" id="PTHR10845">
    <property type="entry name" value="REGULATOR OF G PROTEIN SIGNALING"/>
    <property type="match status" value="1"/>
</dbReference>
<evidence type="ECO:0000259" key="2">
    <source>
        <dbReference type="PROSITE" id="PS50132"/>
    </source>
</evidence>
<dbReference type="GO" id="GO:0009968">
    <property type="term" value="P:negative regulation of signal transduction"/>
    <property type="evidence" value="ECO:0007669"/>
    <property type="project" value="UniProtKB-KW"/>
</dbReference>
<accession>F6ZHJ5</accession>
<dbReference type="FunFam" id="1.10.196.10:FF:000001">
    <property type="entry name" value="Regulator of G-protein signaling 8"/>
    <property type="match status" value="1"/>
</dbReference>
<dbReference type="GeneTree" id="ENSGT00940000161034"/>
<dbReference type="OMA" id="TFFKLMH"/>
<dbReference type="Proteomes" id="UP000002279">
    <property type="component" value="Unplaced"/>
</dbReference>
<dbReference type="eggNOG" id="KOG3589">
    <property type="taxonomic scope" value="Eukaryota"/>
</dbReference>
<gene>
    <name evidence="3" type="primary">RGS18</name>
</gene>
<organism evidence="3 4">
    <name type="scientific">Ornithorhynchus anatinus</name>
    <name type="common">Duckbill platypus</name>
    <dbReference type="NCBI Taxonomy" id="9258"/>
    <lineage>
        <taxon>Eukaryota</taxon>
        <taxon>Metazoa</taxon>
        <taxon>Chordata</taxon>
        <taxon>Craniata</taxon>
        <taxon>Vertebrata</taxon>
        <taxon>Euteleostomi</taxon>
        <taxon>Mammalia</taxon>
        <taxon>Monotremata</taxon>
        <taxon>Ornithorhynchidae</taxon>
        <taxon>Ornithorhynchus</taxon>
    </lineage>
</organism>
<protein>
    <submittedName>
        <fullName evidence="3">Regulator of G protein signaling 18</fullName>
    </submittedName>
</protein>
<name>F6ZHJ5_ORNAN</name>
<feature type="domain" description="RGS" evidence="2">
    <location>
        <begin position="86"/>
        <end position="202"/>
    </location>
</feature>
<dbReference type="FunCoup" id="F6ZHJ5">
    <property type="interactions" value="461"/>
</dbReference>
<dbReference type="PANTHER" id="PTHR10845:SF155">
    <property type="entry name" value="REGULATOR OF G-PROTEIN SIGNALING 18"/>
    <property type="match status" value="1"/>
</dbReference>
<dbReference type="OrthoDB" id="196547at2759"/>
<dbReference type="GeneID" id="100086260"/>
<dbReference type="HOGENOM" id="CLU_059863_3_2_1"/>
<dbReference type="Bgee" id="ENSOANG00000002955">
    <property type="expression patterns" value="Expressed in liver and 5 other cell types or tissues"/>
</dbReference>
<dbReference type="CTD" id="64407"/>
<sequence length="235" mass="27306">MGTPVVFFPHLNISCPKEKTFYKVIQATGKEDTSKESKSRTKEKRNRLSLLLQKPELHEDVNPHRVGSLAKEESVSPEEAMKWGESFDSLLSHKEGLNAFTKFLKTEFSEENIEFWIACEEFKKIKDAKQMVLKAKAIYQRFVKNNAPKEVNLDFHTKEVIGKSIAQPTPHCFDVGQTTVYRLMEQDSYTRFLRSDIYLDVLKGSPPQTTNLRRRSRSFTFNEFQDVKSDFAIWL</sequence>
<dbReference type="Gene3D" id="1.10.196.10">
    <property type="match status" value="1"/>
</dbReference>
<dbReference type="KEGG" id="oaa:100086260"/>
<dbReference type="SUPFAM" id="SSF48097">
    <property type="entry name" value="Regulator of G-protein signaling, RGS"/>
    <property type="match status" value="1"/>
</dbReference>
<dbReference type="Pfam" id="PF00615">
    <property type="entry name" value="RGS"/>
    <property type="match status" value="1"/>
</dbReference>
<dbReference type="FunFam" id="1.10.167.10:FF:000001">
    <property type="entry name" value="Putative regulator of g-protein signaling 12"/>
    <property type="match status" value="1"/>
</dbReference>
<dbReference type="InterPro" id="IPR036305">
    <property type="entry name" value="RGS_sf"/>
</dbReference>
<dbReference type="GO" id="GO:0007186">
    <property type="term" value="P:G protein-coupled receptor signaling pathway"/>
    <property type="evidence" value="ECO:0007669"/>
    <property type="project" value="Ensembl"/>
</dbReference>
<dbReference type="PROSITE" id="PS50132">
    <property type="entry name" value="RGS"/>
    <property type="match status" value="1"/>
</dbReference>
<dbReference type="GO" id="GO:0008277">
    <property type="term" value="P:regulation of G protein-coupled receptor signaling pathway"/>
    <property type="evidence" value="ECO:0007669"/>
    <property type="project" value="Ensembl"/>
</dbReference>
<evidence type="ECO:0000256" key="1">
    <source>
        <dbReference type="ARBA" id="ARBA00022700"/>
    </source>
</evidence>
<dbReference type="STRING" id="9258.ENSOANP00000004691"/>
<keyword evidence="4" id="KW-1185">Reference proteome</keyword>
<dbReference type="InterPro" id="IPR016137">
    <property type="entry name" value="RGS"/>
</dbReference>
<keyword evidence="1" id="KW-0734">Signal transduction inhibitor</keyword>
<reference evidence="3" key="1">
    <citation type="submission" date="2025-08" db="UniProtKB">
        <authorList>
            <consortium name="Ensembl"/>
        </authorList>
    </citation>
    <scope>IDENTIFICATION</scope>
    <source>
        <strain evidence="3">Glennie</strain>
    </source>
</reference>
<dbReference type="SMART" id="SM00315">
    <property type="entry name" value="RGS"/>
    <property type="match status" value="1"/>
</dbReference>
<dbReference type="Ensembl" id="ENSOANT00000004692.3">
    <property type="protein sequence ID" value="ENSOANP00000004691.1"/>
    <property type="gene ID" value="ENSOANG00000002955.3"/>
</dbReference>
<evidence type="ECO:0000313" key="4">
    <source>
        <dbReference type="Proteomes" id="UP000002279"/>
    </source>
</evidence>
<dbReference type="RefSeq" id="XP_001516413.1">
    <property type="nucleotide sequence ID" value="XM_001516363.5"/>
</dbReference>
<dbReference type="GO" id="GO:0005096">
    <property type="term" value="F:GTPase activator activity"/>
    <property type="evidence" value="ECO:0007669"/>
    <property type="project" value="Ensembl"/>
</dbReference>
<dbReference type="AlphaFoldDB" id="F6ZHJ5"/>